<protein>
    <recommendedName>
        <fullName evidence="3">YqcI/YcgG family protein</fullName>
    </recommendedName>
</protein>
<dbReference type="Proteomes" id="UP000193431">
    <property type="component" value="Chromosome"/>
</dbReference>
<dbReference type="AlphaFoldDB" id="A0A1W6MHE7"/>
<evidence type="ECO:0008006" key="3">
    <source>
        <dbReference type="Google" id="ProtNLM"/>
    </source>
</evidence>
<evidence type="ECO:0000313" key="2">
    <source>
        <dbReference type="Proteomes" id="UP000193431"/>
    </source>
</evidence>
<dbReference type="Pfam" id="PF08892">
    <property type="entry name" value="YqcI_YcgG"/>
    <property type="match status" value="1"/>
</dbReference>
<dbReference type="NCBIfam" id="NF041366">
    <property type="entry name" value="GntA_guanitoxin"/>
    <property type="match status" value="1"/>
</dbReference>
<dbReference type="PANTHER" id="PTHR40045">
    <property type="entry name" value="YCGG FAMILY PROTEIN"/>
    <property type="match status" value="1"/>
</dbReference>
<organism evidence="1 2">
    <name type="scientific">Nonlabens spongiae</name>
    <dbReference type="NCBI Taxonomy" id="331648"/>
    <lineage>
        <taxon>Bacteria</taxon>
        <taxon>Pseudomonadati</taxon>
        <taxon>Bacteroidota</taxon>
        <taxon>Flavobacteriia</taxon>
        <taxon>Flavobacteriales</taxon>
        <taxon>Flavobacteriaceae</taxon>
        <taxon>Nonlabens</taxon>
    </lineage>
</organism>
<dbReference type="RefSeq" id="WP_085765699.1">
    <property type="nucleotide sequence ID" value="NZ_CP019344.1"/>
</dbReference>
<evidence type="ECO:0000313" key="1">
    <source>
        <dbReference type="EMBL" id="ARN76899.1"/>
    </source>
</evidence>
<dbReference type="STRING" id="331648.BST97_02155"/>
<dbReference type="EMBL" id="CP019344">
    <property type="protein sequence ID" value="ARN76899.1"/>
    <property type="molecule type" value="Genomic_DNA"/>
</dbReference>
<gene>
    <name evidence="1" type="ORF">BST97_02155</name>
</gene>
<reference evidence="1 2" key="1">
    <citation type="submission" date="2016-11" db="EMBL/GenBank/DDBJ databases">
        <title>Trade-off between light-utilization and light-protection in marine flavobacteria.</title>
        <authorList>
            <person name="Kumagai Y."/>
        </authorList>
    </citation>
    <scope>NUCLEOTIDE SEQUENCE [LARGE SCALE GENOMIC DNA]</scope>
    <source>
        <strain evidence="1 2">JCM 13191</strain>
    </source>
</reference>
<name>A0A1W6MHE7_9FLAO</name>
<dbReference type="PANTHER" id="PTHR40045:SF1">
    <property type="entry name" value="YQCI_YCGG FAMILY PROTEIN"/>
    <property type="match status" value="1"/>
</dbReference>
<dbReference type="OrthoDB" id="283514at2"/>
<sequence>MKKYTESRIRQFILDDHPCVMAQSVFADESVQIHSYGKMDDNVTVNKLSDDLKMYVDKQDPDSKDFESFIAVFRKDKFLNEIHFEEALWKMLYNLRELDKSPWDPKTSSDTSSNNFSFSLHGTSFYVVGMHPMSSRFARKSPYTMVVFNLHDQFDKLREMNRYKRVRDLIRRRDKHFQGNINPMLEDFGSSSEARQYSGRAVDQDWKCPYSFD</sequence>
<accession>A0A1W6MHE7</accession>
<proteinExistence type="predicted"/>
<dbReference type="InterPro" id="IPR014988">
    <property type="entry name" value="Uncharacterised_YqcI/YcgG"/>
</dbReference>
<keyword evidence="2" id="KW-1185">Reference proteome</keyword>